<dbReference type="EMBL" id="UXSR01001302">
    <property type="protein sequence ID" value="VDD78126.1"/>
    <property type="molecule type" value="Genomic_DNA"/>
</dbReference>
<feature type="compositionally biased region" description="Basic and acidic residues" evidence="1">
    <location>
        <begin position="290"/>
        <end position="322"/>
    </location>
</feature>
<evidence type="ECO:0000313" key="2">
    <source>
        <dbReference type="EMBL" id="VDD78126.1"/>
    </source>
</evidence>
<dbReference type="Proteomes" id="UP000267029">
    <property type="component" value="Unassembled WGS sequence"/>
</dbReference>
<feature type="compositionally biased region" description="Low complexity" evidence="1">
    <location>
        <begin position="600"/>
        <end position="633"/>
    </location>
</feature>
<organism evidence="2 3">
    <name type="scientific">Mesocestoides corti</name>
    <name type="common">Flatworm</name>
    <dbReference type="NCBI Taxonomy" id="53468"/>
    <lineage>
        <taxon>Eukaryota</taxon>
        <taxon>Metazoa</taxon>
        <taxon>Spiralia</taxon>
        <taxon>Lophotrochozoa</taxon>
        <taxon>Platyhelminthes</taxon>
        <taxon>Cestoda</taxon>
        <taxon>Eucestoda</taxon>
        <taxon>Cyclophyllidea</taxon>
        <taxon>Mesocestoididae</taxon>
        <taxon>Mesocestoides</taxon>
    </lineage>
</organism>
<feature type="region of interest" description="Disordered" evidence="1">
    <location>
        <begin position="910"/>
        <end position="945"/>
    </location>
</feature>
<dbReference type="OrthoDB" id="6261565at2759"/>
<feature type="compositionally biased region" description="Basic and acidic residues" evidence="1">
    <location>
        <begin position="734"/>
        <end position="743"/>
    </location>
</feature>
<feature type="region of interest" description="Disordered" evidence="1">
    <location>
        <begin position="278"/>
        <end position="322"/>
    </location>
</feature>
<feature type="compositionally biased region" description="Polar residues" evidence="1">
    <location>
        <begin position="744"/>
        <end position="755"/>
    </location>
</feature>
<feature type="compositionally biased region" description="Basic residues" evidence="1">
    <location>
        <begin position="721"/>
        <end position="733"/>
    </location>
</feature>
<feature type="compositionally biased region" description="Basic and acidic residues" evidence="1">
    <location>
        <begin position="638"/>
        <end position="648"/>
    </location>
</feature>
<accession>A0A0R3UB30</accession>
<proteinExistence type="predicted"/>
<keyword evidence="3" id="KW-1185">Reference proteome</keyword>
<feature type="compositionally biased region" description="Low complexity" evidence="1">
    <location>
        <begin position="918"/>
        <end position="927"/>
    </location>
</feature>
<sequence>MPGDHAFTTSTPRHTLNKLCAGDMEEQGITATISVLIAPPLSIAPSPANDETEQGDNAADSPDNLPRDANNHQTSLMMVPYVSPTVFTTQLHTHGIPNDPPLIPYPYGEETKAFFANLRLKLTSVPQFLIDFMGYVPNSEIRQAVGSWVTSYLEYNEDDYAEDAVIPPKILKHIKLRDKAKAVMLNTLMRKDGKLTEVTQMMLPFDDDDDDYIDFEEEPQVSKADAERLKRIRRQVTRDFLSQNVPLREKRRENKVTHYNTFTAPNTATSITAPTYQEGVSPAAPETPEDIGKKEGGPAARKLEAKSSTKAPKAEDTKPASLLPHRDVTAILEALRGIVGGSDAAACQVIAGCLLGNRDNLTTLAAVITDPSTQQNFLRTIQQPTYMFYLLNSHFKSPRTVLNMISIVVSDDSTKTVERIALTKKLNECLGQAKKSNVLVNFVKAFDETCEVAVLELLKRVSTGTDLDEVKSAFHESLCDEEIQMAELADAAQLEKAELETIVQLTLSCQIEELRAFFADLPILSPKASMSMELSPDLFTQPHFHAESLEPRLEVHDVVTENASDEEELAGKKFYTERKSRYSSVRPSIFDDDDDDSLRPRPVVKMKPPPLKVRMPISPTEAPTSPSTTFFRSRTVKRRADNRFDGKNTRSLAIPASVLADGAASSTPPSITVETQDEDDSYGEEMSLISDLVLPDLLSPESESESAQTPTEAAKPQAVRIKYRRSRRHRRQKKAEEVREKTDSAISSSLGSSVQERPMTEDEIRQKAIDDEVTCMDLIAMLKSLNDLEEAQGILKKLRRIIRNVEGTMDVEALVRVYDELKDSSTYLERQIEALPPDSGDGEILQKIVHLIEHTLENLFKSEGVEQTVDEDADNALESTPVSELAMVVKTRMLIESMVRRRNPPVIRQSDKLNIAASSSTESSPSSDGTVAYSAVPRGQEETAQEAAETLDFQPTEKMGLVAEVAIGKIGPTDRKRPDAAVSSKLVQSIRRKSTGMSSQVIKEDLQRRNQTRALIEKMQKRLGILEEGKDAENAIPRALKPAEVREALADPEFEEIAQEFKDLYGSPGKKSSSESVLSKIALQMDSICTKVGEMPAIDKMVNLLSVLKVQDQRSTADELLDEYLEELNSDELKYLEDMMKVVREILLTEIAITATMPPPQRLAWMSIRDNWEKHRQSLAILGQLLQLQVISSDLGSIIVSALVMNVFDVIAAFNVRDVITTDLEKTLYAYVKDEIEALSWFGVNVSNHDESLKPLMEEYDADLGNLFGSESNQDVITPNVDKSLVDLVVAPGYMYVLKTGAEKGFAVAIVDYHSERISFMEYMLRLRRVALRSQHRLQPKISPTDLMAEEIEKATATIRNTATVEAALEATGTYELAERNFSSLYCRVVAEPHCDKAGEVFRFVTTAPLAQLKDNVEDLLFTR</sequence>
<evidence type="ECO:0000256" key="1">
    <source>
        <dbReference type="SAM" id="MobiDB-lite"/>
    </source>
</evidence>
<feature type="region of interest" description="Disordered" evidence="1">
    <location>
        <begin position="660"/>
        <end position="683"/>
    </location>
</feature>
<name>A0A0R3UB30_MESCO</name>
<feature type="region of interest" description="Disordered" evidence="1">
    <location>
        <begin position="42"/>
        <end position="71"/>
    </location>
</feature>
<feature type="compositionally biased region" description="Polar residues" evidence="1">
    <location>
        <begin position="664"/>
        <end position="674"/>
    </location>
</feature>
<evidence type="ECO:0000313" key="3">
    <source>
        <dbReference type="Proteomes" id="UP000267029"/>
    </source>
</evidence>
<gene>
    <name evidence="2" type="ORF">MCOS_LOCUS4129</name>
</gene>
<feature type="region of interest" description="Disordered" evidence="1">
    <location>
        <begin position="699"/>
        <end position="761"/>
    </location>
</feature>
<reference evidence="2 3" key="1">
    <citation type="submission" date="2018-10" db="EMBL/GenBank/DDBJ databases">
        <authorList>
            <consortium name="Pathogen Informatics"/>
        </authorList>
    </citation>
    <scope>NUCLEOTIDE SEQUENCE [LARGE SCALE GENOMIC DNA]</scope>
</reference>
<feature type="region of interest" description="Disordered" evidence="1">
    <location>
        <begin position="586"/>
        <end position="648"/>
    </location>
</feature>
<protein>
    <submittedName>
        <fullName evidence="2">Uncharacterized protein</fullName>
    </submittedName>
</protein>